<dbReference type="FunFam" id="3.30.70.580:FF:000005">
    <property type="entry name" value="Pseudouridine synthase"/>
    <property type="match status" value="1"/>
</dbReference>
<dbReference type="PROSITE" id="PS50889">
    <property type="entry name" value="S4"/>
    <property type="match status" value="1"/>
</dbReference>
<evidence type="ECO:0000313" key="8">
    <source>
        <dbReference type="EMBL" id="QIW58367.1"/>
    </source>
</evidence>
<dbReference type="KEGG" id="lrn:CMV25_10100"/>
<evidence type="ECO:0000256" key="3">
    <source>
        <dbReference type="ARBA" id="ARBA00023235"/>
    </source>
</evidence>
<keyword evidence="3 5" id="KW-0413">Isomerase</keyword>
<dbReference type="InterPro" id="IPR020094">
    <property type="entry name" value="TruA/RsuA/RluB/E/F_N"/>
</dbReference>
<dbReference type="InterPro" id="IPR042092">
    <property type="entry name" value="PsdUridine_s_RsuA/RluB/E/F_cat"/>
</dbReference>
<reference evidence="9 10" key="1">
    <citation type="submission" date="2019-12" db="EMBL/GenBank/DDBJ databases">
        <title>Whole genome sequences of Lactococcus raffinolactis strains isolated from sewage.</title>
        <authorList>
            <person name="Ybazeta G."/>
            <person name="Ross M."/>
            <person name="Brabant-Kirwan D."/>
            <person name="Saleh M."/>
            <person name="Dillon J.A."/>
            <person name="Splinter K."/>
            <person name="Nokhbeh R."/>
        </authorList>
    </citation>
    <scope>NUCLEOTIDE SEQUENCE [LARGE SCALE GENOMIC DNA]</scope>
    <source>
        <strain evidence="8 9">Lr_19_14</strain>
        <strain evidence="7 10">Lr_19_5</strain>
    </source>
</reference>
<keyword evidence="9" id="KW-1185">Reference proteome</keyword>
<dbReference type="Proteomes" id="UP000501945">
    <property type="component" value="Chromosome"/>
</dbReference>
<gene>
    <name evidence="8" type="ORF">GU334_05365</name>
    <name evidence="7" type="ORF">GU336_06705</name>
</gene>
<dbReference type="SUPFAM" id="SSF55174">
    <property type="entry name" value="Alpha-L RNA-binding motif"/>
    <property type="match status" value="1"/>
</dbReference>
<dbReference type="Pfam" id="PF00849">
    <property type="entry name" value="PseudoU_synth_2"/>
    <property type="match status" value="1"/>
</dbReference>
<dbReference type="PROSITE" id="PS01149">
    <property type="entry name" value="PSI_RSU"/>
    <property type="match status" value="1"/>
</dbReference>
<evidence type="ECO:0000256" key="1">
    <source>
        <dbReference type="ARBA" id="ARBA00008348"/>
    </source>
</evidence>
<dbReference type="Gene3D" id="3.30.70.1560">
    <property type="entry name" value="Alpha-L RNA-binding motif"/>
    <property type="match status" value="1"/>
</dbReference>
<dbReference type="GO" id="GO:0005829">
    <property type="term" value="C:cytosol"/>
    <property type="evidence" value="ECO:0007669"/>
    <property type="project" value="UniProtKB-ARBA"/>
</dbReference>
<dbReference type="OrthoDB" id="9807213at2"/>
<dbReference type="EMBL" id="CP047628">
    <property type="protein sequence ID" value="QIW58367.1"/>
    <property type="molecule type" value="Genomic_DNA"/>
</dbReference>
<dbReference type="Gene3D" id="3.10.290.10">
    <property type="entry name" value="RNA-binding S4 domain"/>
    <property type="match status" value="1"/>
</dbReference>
<dbReference type="AlphaFoldDB" id="A0A290Q1H8"/>
<dbReference type="PANTHER" id="PTHR47683:SF2">
    <property type="entry name" value="RNA-BINDING S4 DOMAIN-CONTAINING PROTEIN"/>
    <property type="match status" value="1"/>
</dbReference>
<evidence type="ECO:0000313" key="7">
    <source>
        <dbReference type="EMBL" id="QIW53850.1"/>
    </source>
</evidence>
<dbReference type="InterPro" id="IPR050343">
    <property type="entry name" value="RsuA_PseudoU_synthase"/>
</dbReference>
<dbReference type="InterPro" id="IPR006145">
    <property type="entry name" value="PsdUridine_synth_RsuA/RluA"/>
</dbReference>
<dbReference type="GO" id="GO:0003723">
    <property type="term" value="F:RNA binding"/>
    <property type="evidence" value="ECO:0007669"/>
    <property type="project" value="UniProtKB-KW"/>
</dbReference>
<evidence type="ECO:0000259" key="6">
    <source>
        <dbReference type="SMART" id="SM00363"/>
    </source>
</evidence>
<evidence type="ECO:0000256" key="2">
    <source>
        <dbReference type="ARBA" id="ARBA00022884"/>
    </source>
</evidence>
<feature type="domain" description="RNA-binding S4" evidence="6">
    <location>
        <begin position="1"/>
        <end position="63"/>
    </location>
</feature>
<protein>
    <recommendedName>
        <fullName evidence="5">Pseudouridine synthase</fullName>
        <ecNumber evidence="5">5.4.99.-</ecNumber>
    </recommendedName>
</protein>
<dbReference type="InterPro" id="IPR018496">
    <property type="entry name" value="PsdUridine_synth_RsuA/RluB_CS"/>
</dbReference>
<dbReference type="CDD" id="cd02870">
    <property type="entry name" value="PseudoU_synth_RsuA_like"/>
    <property type="match status" value="1"/>
</dbReference>
<dbReference type="RefSeq" id="WP_061774250.1">
    <property type="nucleotide sequence ID" value="NZ_BAAAXH010000082.1"/>
</dbReference>
<dbReference type="GeneID" id="93295101"/>
<dbReference type="Gene3D" id="3.30.70.580">
    <property type="entry name" value="Pseudouridine synthase I, catalytic domain, N-terminal subdomain"/>
    <property type="match status" value="1"/>
</dbReference>
<dbReference type="EMBL" id="CP047616">
    <property type="protein sequence ID" value="QIW53850.1"/>
    <property type="molecule type" value="Genomic_DNA"/>
</dbReference>
<dbReference type="SMART" id="SM00363">
    <property type="entry name" value="S4"/>
    <property type="match status" value="1"/>
</dbReference>
<evidence type="ECO:0000313" key="9">
    <source>
        <dbReference type="Proteomes" id="UP000501558"/>
    </source>
</evidence>
<keyword evidence="2 4" id="KW-0694">RNA-binding</keyword>
<dbReference type="Proteomes" id="UP000501558">
    <property type="component" value="Chromosome"/>
</dbReference>
<dbReference type="PANTHER" id="PTHR47683">
    <property type="entry name" value="PSEUDOURIDINE SYNTHASE FAMILY PROTEIN-RELATED"/>
    <property type="match status" value="1"/>
</dbReference>
<dbReference type="InterPro" id="IPR002942">
    <property type="entry name" value="S4_RNA-bd"/>
</dbReference>
<dbReference type="SUPFAM" id="SSF55120">
    <property type="entry name" value="Pseudouridine synthase"/>
    <property type="match status" value="1"/>
</dbReference>
<organism evidence="7 10">
    <name type="scientific">Pseudolactococcus raffinolactis</name>
    <dbReference type="NCBI Taxonomy" id="1366"/>
    <lineage>
        <taxon>Bacteria</taxon>
        <taxon>Bacillati</taxon>
        <taxon>Bacillota</taxon>
        <taxon>Bacilli</taxon>
        <taxon>Lactobacillales</taxon>
        <taxon>Streptococcaceae</taxon>
        <taxon>Pseudolactococcus</taxon>
    </lineage>
</organism>
<dbReference type="GO" id="GO:0000455">
    <property type="term" value="P:enzyme-directed rRNA pseudouridine synthesis"/>
    <property type="evidence" value="ECO:0007669"/>
    <property type="project" value="UniProtKB-ARBA"/>
</dbReference>
<dbReference type="GO" id="GO:0120159">
    <property type="term" value="F:rRNA pseudouridine synthase activity"/>
    <property type="evidence" value="ECO:0007669"/>
    <property type="project" value="UniProtKB-ARBA"/>
</dbReference>
<dbReference type="EC" id="5.4.99.-" evidence="5"/>
<dbReference type="Pfam" id="PF01479">
    <property type="entry name" value="S4"/>
    <property type="match status" value="1"/>
</dbReference>
<evidence type="ECO:0000313" key="10">
    <source>
        <dbReference type="Proteomes" id="UP000501945"/>
    </source>
</evidence>
<sequence length="239" mass="27060">MRINKYLAHAGVASRRKAEELIKAGDVTVNGDVMTDLAYQVKSGDTVEVKQTQIYKEEPVYYVLNKPRGVISSVSDEKDRKTVMDFFRHIPERIYPVGRLDWDTSGLILMTNDGEFANLMTHPRHEIEKVYIAKVEGQANKENLRPLTQGVKIDGRKTKPAIYQIIKQDISTKKSVVQLTIHEGRNHQVKKMFEAVGLPVQKLSRVQYGTLDLTGLQPGEFRRLSKKEVSQLVNAAKGI</sequence>
<name>A0A290Q1H8_9LACT</name>
<dbReference type="InterPro" id="IPR036986">
    <property type="entry name" value="S4_RNA-bd_sf"/>
</dbReference>
<evidence type="ECO:0000256" key="4">
    <source>
        <dbReference type="PROSITE-ProRule" id="PRU00182"/>
    </source>
</evidence>
<comment type="similarity">
    <text evidence="1 5">Belongs to the pseudouridine synthase RsuA family.</text>
</comment>
<proteinExistence type="inferred from homology"/>
<dbReference type="STRING" id="1348633.GCA_001591765_00706"/>
<dbReference type="NCBIfam" id="TIGR00093">
    <property type="entry name" value="pseudouridine synthase"/>
    <property type="match status" value="1"/>
</dbReference>
<evidence type="ECO:0000256" key="5">
    <source>
        <dbReference type="RuleBase" id="RU003887"/>
    </source>
</evidence>
<accession>A0A290Q1H8</accession>
<dbReference type="InterPro" id="IPR000748">
    <property type="entry name" value="PsdUridine_synth_RsuA/RluB/E/F"/>
</dbReference>
<dbReference type="FunFam" id="3.30.70.1560:FF:000001">
    <property type="entry name" value="Pseudouridine synthase"/>
    <property type="match status" value="1"/>
</dbReference>
<dbReference type="InterPro" id="IPR020103">
    <property type="entry name" value="PsdUridine_synth_cat_dom_sf"/>
</dbReference>
<dbReference type="CDD" id="cd00165">
    <property type="entry name" value="S4"/>
    <property type="match status" value="1"/>
</dbReference>
<dbReference type="FunFam" id="3.10.290.10:FF:000003">
    <property type="entry name" value="Pseudouridine synthase"/>
    <property type="match status" value="1"/>
</dbReference>